<feature type="domain" description="NACHT N-terminal Helical" evidence="1">
    <location>
        <begin position="5"/>
        <end position="215"/>
    </location>
</feature>
<keyword evidence="3" id="KW-1185">Reference proteome</keyword>
<dbReference type="Pfam" id="PF22738">
    <property type="entry name" value="NNH7"/>
    <property type="match status" value="1"/>
</dbReference>
<sequence>MSKVVGYADAVELLGGGSPLVKSLDRALGGLLLAATGGGSELAISLFDGKAEAVRLGEWVITGLRDRTKGYGRYDRTQRLRAAHTIIAMAAFFAALDDIELPFEPRALALTADERRHVTGVEPAVRRLAEAEAPIPAPHLDHERLLADLRLWYASNANVLVDFAEGLAVWDDLDETRQAAARQAIRVALPAAACRRYEDLHRRLAVEMPEFALWTTDLRQRAMGTALARMDTVLDAVASGHGPGDMAATLVRAWRSALERPILSEGDVPGGLVIPALGEGYVDPDYRVRAIDTAGSPADESWWAHVPERRDLAEFLVSHLTTPAATEAPLLVLGQPGAGKSVLTRIVAARLDARHFLPVRVILRDVPAEAEIQDQIEAAVRAATGETVTWPGLVRGAGPALPVVLLDGFDELLQATGVAQSDYLNRVAAFQRREAELGRPVAVLVTSRTAVADRAGAPEGTVGIRLEPFREPHVRQWLATWNSANADGLRRRGLAELDAEVVLRQPGLAGQPLLLMMLALYDADTNALRAAGANLDESSLYERLLTAFARREVTKTHVTATGAQLAGLVELELLRLSVAAFGMFNRHRQWVTAQELDIDLEALMPSARAEPSGGFRQPLNQAEKLVGRFFFMQRGQATRDGARLHTYEFLHATFGEYLIARLIMRMLIELAEEEATAATAVFGPAGCRDGRLHALLSFAPLTNREPILAFVRELAAPGFPTGARRLPITLFQRLDERPTDQDVRGYQPVKAPGPDRYAAYDLNLLLLAVALNGEVRAGELFPGASDVALLWRRHALLWQATLSTTAWWAVVFTLQTRTAWQGERRDLVVVLDNETSTPPVEPYWLYRTHPEHPTRTTVTSWQHTRWDGIARQSNLVRDRVNETLMHAVEPLMRRIGDATTTFVVGDADTAHSIAAAISRFQIAALIGDDDENLARIAADAVHAVTRCWAPLVDPLVRDRGVLLVRELMPLLEGRVPDDIRDRWVILLSSAFGGRP</sequence>
<gene>
    <name evidence="2" type="ORF">ACFQ5G_01585</name>
</gene>
<dbReference type="RefSeq" id="WP_317794055.1">
    <property type="nucleotide sequence ID" value="NZ_AP028461.1"/>
</dbReference>
<dbReference type="InterPro" id="IPR054567">
    <property type="entry name" value="NNH7"/>
</dbReference>
<name>A0ABW4A0B9_9ACTN</name>
<dbReference type="Proteomes" id="UP001597183">
    <property type="component" value="Unassembled WGS sequence"/>
</dbReference>
<reference evidence="3" key="1">
    <citation type="journal article" date="2019" name="Int. J. Syst. Evol. Microbiol.">
        <title>The Global Catalogue of Microorganisms (GCM) 10K type strain sequencing project: providing services to taxonomists for standard genome sequencing and annotation.</title>
        <authorList>
            <consortium name="The Broad Institute Genomics Platform"/>
            <consortium name="The Broad Institute Genome Sequencing Center for Infectious Disease"/>
            <person name="Wu L."/>
            <person name="Ma J."/>
        </authorList>
    </citation>
    <scope>NUCLEOTIDE SEQUENCE [LARGE SCALE GENOMIC DNA]</scope>
    <source>
        <strain evidence="3">CCM 7526</strain>
    </source>
</reference>
<comment type="caution">
    <text evidence="2">The sequence shown here is derived from an EMBL/GenBank/DDBJ whole genome shotgun (WGS) entry which is preliminary data.</text>
</comment>
<proteinExistence type="predicted"/>
<dbReference type="InterPro" id="IPR027417">
    <property type="entry name" value="P-loop_NTPase"/>
</dbReference>
<dbReference type="SUPFAM" id="SSF52540">
    <property type="entry name" value="P-loop containing nucleoside triphosphate hydrolases"/>
    <property type="match status" value="1"/>
</dbReference>
<protein>
    <submittedName>
        <fullName evidence="2">NACHT domain-containing protein</fullName>
    </submittedName>
</protein>
<evidence type="ECO:0000259" key="1">
    <source>
        <dbReference type="Pfam" id="PF22738"/>
    </source>
</evidence>
<accession>A0ABW4A0B9</accession>
<dbReference type="Gene3D" id="3.40.50.300">
    <property type="entry name" value="P-loop containing nucleotide triphosphate hydrolases"/>
    <property type="match status" value="1"/>
</dbReference>
<organism evidence="2 3">
    <name type="scientific">Actinoplanes sichuanensis</name>
    <dbReference type="NCBI Taxonomy" id="512349"/>
    <lineage>
        <taxon>Bacteria</taxon>
        <taxon>Bacillati</taxon>
        <taxon>Actinomycetota</taxon>
        <taxon>Actinomycetes</taxon>
        <taxon>Micromonosporales</taxon>
        <taxon>Micromonosporaceae</taxon>
        <taxon>Actinoplanes</taxon>
    </lineage>
</organism>
<evidence type="ECO:0000313" key="3">
    <source>
        <dbReference type="Proteomes" id="UP001597183"/>
    </source>
</evidence>
<evidence type="ECO:0000313" key="2">
    <source>
        <dbReference type="EMBL" id="MFD1364029.1"/>
    </source>
</evidence>
<dbReference type="EMBL" id="JBHTMK010000004">
    <property type="protein sequence ID" value="MFD1364029.1"/>
    <property type="molecule type" value="Genomic_DNA"/>
</dbReference>